<accession>A0A0G0TB28</accession>
<dbReference type="Proteomes" id="UP000034013">
    <property type="component" value="Unassembled WGS sequence"/>
</dbReference>
<proteinExistence type="predicted"/>
<dbReference type="Pfam" id="PF14584">
    <property type="entry name" value="DUF4446"/>
    <property type="match status" value="1"/>
</dbReference>
<dbReference type="InterPro" id="IPR027981">
    <property type="entry name" value="DUF4446"/>
</dbReference>
<protein>
    <recommendedName>
        <fullName evidence="3">DUF4446 domain-containing protein</fullName>
    </recommendedName>
</protein>
<sequence>MGISIILYKIFVIFNRLTKGVGVADLKKVLEKVISKEEENGIDVAKIIKRVSFLEEDGRRHVQKVFIVRFNPFRELGGDHSFSLAILDGEDTGIIITSLHTRDRTRVYMKDIKRGKSSFELSVDEKKALTGAQKSK</sequence>
<dbReference type="AlphaFoldDB" id="A0A0G0TB28"/>
<organism evidence="1 2">
    <name type="scientific">Candidatus Woesebacteria bacterium GW2011_GWA2_40_7</name>
    <dbReference type="NCBI Taxonomy" id="1618562"/>
    <lineage>
        <taxon>Bacteria</taxon>
        <taxon>Candidatus Woeseibacteriota</taxon>
    </lineage>
</organism>
<evidence type="ECO:0000313" key="2">
    <source>
        <dbReference type="Proteomes" id="UP000034013"/>
    </source>
</evidence>
<name>A0A0G0TB28_9BACT</name>
<reference evidence="1 2" key="1">
    <citation type="journal article" date="2015" name="Nature">
        <title>rRNA introns, odd ribosomes, and small enigmatic genomes across a large radiation of phyla.</title>
        <authorList>
            <person name="Brown C.T."/>
            <person name="Hug L.A."/>
            <person name="Thomas B.C."/>
            <person name="Sharon I."/>
            <person name="Castelle C.J."/>
            <person name="Singh A."/>
            <person name="Wilkins M.J."/>
            <person name="Williams K.H."/>
            <person name="Banfield J.F."/>
        </authorList>
    </citation>
    <scope>NUCLEOTIDE SEQUENCE [LARGE SCALE GENOMIC DNA]</scope>
</reference>
<comment type="caution">
    <text evidence="1">The sequence shown here is derived from an EMBL/GenBank/DDBJ whole genome shotgun (WGS) entry which is preliminary data.</text>
</comment>
<evidence type="ECO:0000313" key="1">
    <source>
        <dbReference type="EMBL" id="KKR72016.1"/>
    </source>
</evidence>
<gene>
    <name evidence="1" type="ORF">UU16_C0048G0008</name>
</gene>
<dbReference type="EMBL" id="LBZO01000048">
    <property type="protein sequence ID" value="KKR72016.1"/>
    <property type="molecule type" value="Genomic_DNA"/>
</dbReference>
<evidence type="ECO:0008006" key="3">
    <source>
        <dbReference type="Google" id="ProtNLM"/>
    </source>
</evidence>